<comment type="caution">
    <text evidence="10">The sequence shown here is derived from an EMBL/GenBank/DDBJ whole genome shotgun (WGS) entry which is preliminary data.</text>
</comment>
<evidence type="ECO:0000256" key="2">
    <source>
        <dbReference type="ARBA" id="ARBA00009773"/>
    </source>
</evidence>
<keyword evidence="7 9" id="KW-0472">Membrane</keyword>
<evidence type="ECO:0000256" key="5">
    <source>
        <dbReference type="ARBA" id="ARBA00022692"/>
    </source>
</evidence>
<feature type="transmembrane region" description="Helical" evidence="9">
    <location>
        <begin position="315"/>
        <end position="336"/>
    </location>
</feature>
<gene>
    <name evidence="10" type="ORF">EV212_102163</name>
</gene>
<dbReference type="PANTHER" id="PTHR21716:SF53">
    <property type="entry name" value="PERMEASE PERM-RELATED"/>
    <property type="match status" value="1"/>
</dbReference>
<keyword evidence="6 9" id="KW-1133">Transmembrane helix</keyword>
<feature type="transmembrane region" description="Helical" evidence="9">
    <location>
        <begin position="348"/>
        <end position="371"/>
    </location>
</feature>
<dbReference type="OrthoDB" id="9793390at2"/>
<feature type="transmembrane region" description="Helical" evidence="9">
    <location>
        <begin position="288"/>
        <end position="309"/>
    </location>
</feature>
<evidence type="ECO:0000256" key="9">
    <source>
        <dbReference type="SAM" id="Phobius"/>
    </source>
</evidence>
<accession>A0A4R2LFE5</accession>
<protein>
    <submittedName>
        <fullName evidence="10">Putative PurR-regulated permease PerM</fullName>
    </submittedName>
</protein>
<dbReference type="GO" id="GO:0005886">
    <property type="term" value="C:plasma membrane"/>
    <property type="evidence" value="ECO:0007669"/>
    <property type="project" value="UniProtKB-SubCell"/>
</dbReference>
<keyword evidence="11" id="KW-1185">Reference proteome</keyword>
<dbReference type="Pfam" id="PF01594">
    <property type="entry name" value="AI-2E_transport"/>
    <property type="match status" value="1"/>
</dbReference>
<keyword evidence="5 9" id="KW-0812">Transmembrane</keyword>
<feature type="transmembrane region" description="Helical" evidence="9">
    <location>
        <begin position="204"/>
        <end position="223"/>
    </location>
</feature>
<evidence type="ECO:0000256" key="7">
    <source>
        <dbReference type="ARBA" id="ARBA00023136"/>
    </source>
</evidence>
<evidence type="ECO:0000256" key="1">
    <source>
        <dbReference type="ARBA" id="ARBA00004651"/>
    </source>
</evidence>
<dbReference type="EMBL" id="SLXA01000002">
    <property type="protein sequence ID" value="TCO85848.1"/>
    <property type="molecule type" value="Genomic_DNA"/>
</dbReference>
<dbReference type="InterPro" id="IPR002549">
    <property type="entry name" value="AI-2E-like"/>
</dbReference>
<dbReference type="AlphaFoldDB" id="A0A4R2LFE5"/>
<evidence type="ECO:0000313" key="11">
    <source>
        <dbReference type="Proteomes" id="UP000295711"/>
    </source>
</evidence>
<feature type="transmembrane region" description="Helical" evidence="9">
    <location>
        <begin position="258"/>
        <end position="281"/>
    </location>
</feature>
<evidence type="ECO:0000256" key="6">
    <source>
        <dbReference type="ARBA" id="ARBA00022989"/>
    </source>
</evidence>
<comment type="similarity">
    <text evidence="2">Belongs to the autoinducer-2 exporter (AI-2E) (TC 2.A.86) family.</text>
</comment>
<name>A0A4R2LFE5_9FIRM</name>
<evidence type="ECO:0000256" key="8">
    <source>
        <dbReference type="SAM" id="MobiDB-lite"/>
    </source>
</evidence>
<reference evidence="10 11" key="1">
    <citation type="submission" date="2019-03" db="EMBL/GenBank/DDBJ databases">
        <title>Genomic Encyclopedia of Type Strains, Phase IV (KMG-IV): sequencing the most valuable type-strain genomes for metagenomic binning, comparative biology and taxonomic classification.</title>
        <authorList>
            <person name="Goeker M."/>
        </authorList>
    </citation>
    <scope>NUCLEOTIDE SEQUENCE [LARGE SCALE GENOMIC DNA]</scope>
    <source>
        <strain evidence="10 11">DSM 28559</strain>
    </source>
</reference>
<feature type="transmembrane region" description="Helical" evidence="9">
    <location>
        <begin position="104"/>
        <end position="129"/>
    </location>
</feature>
<dbReference type="GO" id="GO:0055085">
    <property type="term" value="P:transmembrane transport"/>
    <property type="evidence" value="ECO:0007669"/>
    <property type="project" value="TreeGrafter"/>
</dbReference>
<feature type="transmembrane region" description="Helical" evidence="9">
    <location>
        <begin position="28"/>
        <end position="49"/>
    </location>
</feature>
<sequence>MVKMAEKNTEEKKENVEKLSIRGMIRQATVYLFVLAVSIIFIFILFKWSEIHKAFGGLIKILAPVIAGLVIAYILLPVVDFVERRLLKIEWAMHGKTPNRMKKIVRGISVACAMAFALGIIFILGYMVLPQLAASIAQIIMRFPSYTRQVTDWFESLQYDGQFSQDLQDIINQTMNYLQTWMKDDFYPQLRAGINTFTLSIMNVLQFLYNIVIGAIISIYVMMSTNTFTGQAKKIAYAVLKPDIANSLIEVVRHCNQIFGGFITGKLIDSAIIGVVCFIVLNLIHMPYAMLVSVIVGVTNVIPFFGPYIGAIPSVILIGLTNFRQGIIFLVFIIILQQIDGNILGPKILGNSTGLSPFWVVFAILVGGGVFGFPGMLLGVPVFAVIYYLIKTFVEYALYKKRMPLETQKYIRADGYDIETEELIYSDNAAETRKERRERYGSYKNVSIERDKKREKQKANAAAEKDGQDE</sequence>
<organism evidence="10 11">
    <name type="scientific">Frisingicoccus caecimuris</name>
    <dbReference type="NCBI Taxonomy" id="1796636"/>
    <lineage>
        <taxon>Bacteria</taxon>
        <taxon>Bacillati</taxon>
        <taxon>Bacillota</taxon>
        <taxon>Clostridia</taxon>
        <taxon>Lachnospirales</taxon>
        <taxon>Lachnospiraceae</taxon>
        <taxon>Frisingicoccus</taxon>
    </lineage>
</organism>
<feature type="transmembrane region" description="Helical" evidence="9">
    <location>
        <begin position="61"/>
        <end position="83"/>
    </location>
</feature>
<evidence type="ECO:0000256" key="4">
    <source>
        <dbReference type="ARBA" id="ARBA00022475"/>
    </source>
</evidence>
<dbReference type="Proteomes" id="UP000295711">
    <property type="component" value="Unassembled WGS sequence"/>
</dbReference>
<evidence type="ECO:0000313" key="10">
    <source>
        <dbReference type="EMBL" id="TCO85848.1"/>
    </source>
</evidence>
<feature type="region of interest" description="Disordered" evidence="8">
    <location>
        <begin position="445"/>
        <end position="470"/>
    </location>
</feature>
<keyword evidence="4" id="KW-1003">Cell membrane</keyword>
<proteinExistence type="inferred from homology"/>
<comment type="subcellular location">
    <subcellularLocation>
        <location evidence="1">Cell membrane</location>
        <topology evidence="1">Multi-pass membrane protein</topology>
    </subcellularLocation>
</comment>
<keyword evidence="3" id="KW-0813">Transport</keyword>
<dbReference type="PANTHER" id="PTHR21716">
    <property type="entry name" value="TRANSMEMBRANE PROTEIN"/>
    <property type="match status" value="1"/>
</dbReference>
<evidence type="ECO:0000256" key="3">
    <source>
        <dbReference type="ARBA" id="ARBA00022448"/>
    </source>
</evidence>